<sequence>MVLTLVPRAELPGGEQISMNDNLRRQFVDTNVLVYAHDISAGIKHEKARDLILSLWDSRRGCISLQVLQEFYVTIVQKVAKPVAPETAARIIADLGQWTLHVPDVEDVLEAIEIQQRNELSFWDSLIICSAKKLGCDVIWTEDLNTGQRYEGVVVLNPFHLD</sequence>
<evidence type="ECO:0000259" key="1">
    <source>
        <dbReference type="Pfam" id="PF01850"/>
    </source>
</evidence>
<dbReference type="InterPro" id="IPR029060">
    <property type="entry name" value="PIN-like_dom_sf"/>
</dbReference>
<dbReference type="CDD" id="cd18692">
    <property type="entry name" value="PIN_VapC-like"/>
    <property type="match status" value="1"/>
</dbReference>
<name>A0A0S6UEC3_NEOTH</name>
<organism evidence="2">
    <name type="scientific">Moorella thermoacetica Y72</name>
    <dbReference type="NCBI Taxonomy" id="1325331"/>
    <lineage>
        <taxon>Bacteria</taxon>
        <taxon>Bacillati</taxon>
        <taxon>Bacillota</taxon>
        <taxon>Clostridia</taxon>
        <taxon>Neomoorellales</taxon>
        <taxon>Neomoorellaceae</taxon>
        <taxon>Neomoorella</taxon>
    </lineage>
</organism>
<dbReference type="InterPro" id="IPR002716">
    <property type="entry name" value="PIN_dom"/>
</dbReference>
<dbReference type="EMBL" id="DF238840">
    <property type="protein sequence ID" value="GAF25950.1"/>
    <property type="molecule type" value="Genomic_DNA"/>
</dbReference>
<gene>
    <name evidence="2" type="ORF">MTY_1287</name>
</gene>
<reference evidence="2" key="1">
    <citation type="journal article" date="2014" name="Gene">
        <title>Genome-guided analysis of transformation efficiency and carbon dioxide assimilation by Moorella thermoacetica Y72.</title>
        <authorList>
            <person name="Tsukahara K."/>
            <person name="Kita A."/>
            <person name="Nakashimada Y."/>
            <person name="Hoshino T."/>
            <person name="Murakami K."/>
        </authorList>
    </citation>
    <scope>NUCLEOTIDE SEQUENCE [LARGE SCALE GENOMIC DNA]</scope>
    <source>
        <strain evidence="2">Y72</strain>
    </source>
</reference>
<evidence type="ECO:0000313" key="2">
    <source>
        <dbReference type="EMBL" id="GAF25950.1"/>
    </source>
</evidence>
<protein>
    <submittedName>
        <fullName evidence="2">Predicted nucleic-acid-binding protein, contains PIN domain</fullName>
    </submittedName>
</protein>
<feature type="domain" description="PIN" evidence="1">
    <location>
        <begin position="27"/>
        <end position="143"/>
    </location>
</feature>
<accession>A0A0S6UEC3</accession>
<proteinExistence type="predicted"/>
<dbReference type="Pfam" id="PF01850">
    <property type="entry name" value="PIN"/>
    <property type="match status" value="1"/>
</dbReference>
<dbReference type="AlphaFoldDB" id="A0A0S6UEC3"/>
<dbReference type="Gene3D" id="3.40.50.1010">
    <property type="entry name" value="5'-nuclease"/>
    <property type="match status" value="1"/>
</dbReference>
<dbReference type="SUPFAM" id="SSF88723">
    <property type="entry name" value="PIN domain-like"/>
    <property type="match status" value="1"/>
</dbReference>
<dbReference type="Proteomes" id="UP000063718">
    <property type="component" value="Unassembled WGS sequence"/>
</dbReference>